<reference evidence="2 3" key="1">
    <citation type="journal article" date="2017" name="ISME J.">
        <title>Potential for microbial H2 and metal transformations associated with novel bacteria and archaea in deep terrestrial subsurface sediments.</title>
        <authorList>
            <person name="Hernsdorf A.W."/>
            <person name="Amano Y."/>
            <person name="Miyakawa K."/>
            <person name="Ise K."/>
            <person name="Suzuki Y."/>
            <person name="Anantharaman K."/>
            <person name="Probst A."/>
            <person name="Burstein D."/>
            <person name="Thomas B.C."/>
            <person name="Banfield J.F."/>
        </authorList>
    </citation>
    <scope>NUCLEOTIDE SEQUENCE [LARGE SCALE GENOMIC DNA]</scope>
    <source>
        <strain evidence="2">HGW-Wallbacteria-1</strain>
    </source>
</reference>
<dbReference type="EMBL" id="PGXC01000038">
    <property type="protein sequence ID" value="PKK88648.1"/>
    <property type="molecule type" value="Genomic_DNA"/>
</dbReference>
<sequence length="345" mass="41200">MTKKKKTSGVNREKKKARAAQKRKQKKRGERSQQSNILPAFSRPMFSENHSERPYLAEMDAPDGFIALSVYQSMIRYAELVWDKNHFDTREELQRRISIGMRLWNYSISAGEGIPEEHLYAEVAEILKKDYGMQEKEIMSFIDSAVGKQLYYFPQDIQPEIAGIMYMRKFGVTTILEFNHDLLDYDENPLEPTPDDIKVLENLLILDNNVRTHRNYSLWKDEFEKIRVDCALAYGEWLLRKELNEYAGPFVNAIPPFLDYVYSYPHQWETTLNDLIPEYMEEFFFDYLLMRVDVKPQIYVDYAPAIEFFYYYLEEIGYMEINDCFIDDLDDLEEKFLFLLRQRYE</sequence>
<evidence type="ECO:0000313" key="3">
    <source>
        <dbReference type="Proteomes" id="UP000233256"/>
    </source>
</evidence>
<comment type="caution">
    <text evidence="2">The sequence shown here is derived from an EMBL/GenBank/DDBJ whole genome shotgun (WGS) entry which is preliminary data.</text>
</comment>
<feature type="region of interest" description="Disordered" evidence="1">
    <location>
        <begin position="1"/>
        <end position="43"/>
    </location>
</feature>
<gene>
    <name evidence="2" type="ORF">CVV64_17820</name>
</gene>
<proteinExistence type="predicted"/>
<feature type="compositionally biased region" description="Basic residues" evidence="1">
    <location>
        <begin position="1"/>
        <end position="29"/>
    </location>
</feature>
<name>A0A2N1PJW8_9BACT</name>
<protein>
    <submittedName>
        <fullName evidence="2">Uncharacterized protein</fullName>
    </submittedName>
</protein>
<accession>A0A2N1PJW8</accession>
<organism evidence="2 3">
    <name type="scientific">Candidatus Wallbacteria bacterium HGW-Wallbacteria-1</name>
    <dbReference type="NCBI Taxonomy" id="2013854"/>
    <lineage>
        <taxon>Bacteria</taxon>
        <taxon>Candidatus Walliibacteriota</taxon>
    </lineage>
</organism>
<evidence type="ECO:0000313" key="2">
    <source>
        <dbReference type="EMBL" id="PKK88648.1"/>
    </source>
</evidence>
<evidence type="ECO:0000256" key="1">
    <source>
        <dbReference type="SAM" id="MobiDB-lite"/>
    </source>
</evidence>
<dbReference type="AlphaFoldDB" id="A0A2N1PJW8"/>
<dbReference type="Proteomes" id="UP000233256">
    <property type="component" value="Unassembled WGS sequence"/>
</dbReference>